<dbReference type="AlphaFoldDB" id="A0A378J6Q1"/>
<evidence type="ECO:0000313" key="5">
    <source>
        <dbReference type="Proteomes" id="UP000254476"/>
    </source>
</evidence>
<proteinExistence type="predicted"/>
<reference evidence="2 4" key="1">
    <citation type="submission" date="2015-11" db="EMBL/GenBank/DDBJ databases">
        <title>Genomic analysis of 38 Legionella species identifies large and diverse effector repertoires.</title>
        <authorList>
            <person name="Burstein D."/>
            <person name="Amaro F."/>
            <person name="Zusman T."/>
            <person name="Lifshitz Z."/>
            <person name="Cohen O."/>
            <person name="Gilbert J.A."/>
            <person name="Pupko T."/>
            <person name="Shuman H.A."/>
            <person name="Segal G."/>
        </authorList>
    </citation>
    <scope>NUCLEOTIDE SEQUENCE [LARGE SCALE GENOMIC DNA]</scope>
    <source>
        <strain evidence="2 4">Lyon 8420412</strain>
    </source>
</reference>
<evidence type="ECO:0000313" key="2">
    <source>
        <dbReference type="EMBL" id="KTD06347.1"/>
    </source>
</evidence>
<feature type="transmembrane region" description="Helical" evidence="1">
    <location>
        <begin position="116"/>
        <end position="137"/>
    </location>
</feature>
<protein>
    <recommendedName>
        <fullName evidence="6">Transmembrane protein</fullName>
    </recommendedName>
</protein>
<dbReference type="EMBL" id="LNYE01000029">
    <property type="protein sequence ID" value="KTD06347.1"/>
    <property type="molecule type" value="Genomic_DNA"/>
</dbReference>
<dbReference type="Proteomes" id="UP000054691">
    <property type="component" value="Unassembled WGS sequence"/>
</dbReference>
<sequence length="146" mass="16994">MRTILKNMKIGLGLGFLTIINCSVLYLIYWYMHIVCSTRADNVLHIPYEPSGMQLYYYFLSFPLFLFLALLSTLHSYYFNLKKSLSLGIIIIWFCYFVLILYVDFVVHYSTAGNNILYYGSLSISFAAICYVVYLTYCQTCISVSY</sequence>
<organism evidence="3 5">
    <name type="scientific">Legionella gratiana</name>
    <dbReference type="NCBI Taxonomy" id="45066"/>
    <lineage>
        <taxon>Bacteria</taxon>
        <taxon>Pseudomonadati</taxon>
        <taxon>Pseudomonadota</taxon>
        <taxon>Gammaproteobacteria</taxon>
        <taxon>Legionellales</taxon>
        <taxon>Legionellaceae</taxon>
        <taxon>Legionella</taxon>
    </lineage>
</organism>
<keyword evidence="1" id="KW-0472">Membrane</keyword>
<accession>A0A378J6Q1</accession>
<keyword evidence="1" id="KW-1133">Transmembrane helix</keyword>
<evidence type="ECO:0000256" key="1">
    <source>
        <dbReference type="SAM" id="Phobius"/>
    </source>
</evidence>
<feature type="transmembrane region" description="Helical" evidence="1">
    <location>
        <begin position="55"/>
        <end position="78"/>
    </location>
</feature>
<evidence type="ECO:0000313" key="4">
    <source>
        <dbReference type="Proteomes" id="UP000054691"/>
    </source>
</evidence>
<dbReference type="Proteomes" id="UP000254476">
    <property type="component" value="Unassembled WGS sequence"/>
</dbReference>
<reference evidence="3 5" key="2">
    <citation type="submission" date="2018-06" db="EMBL/GenBank/DDBJ databases">
        <authorList>
            <consortium name="Pathogen Informatics"/>
            <person name="Doyle S."/>
        </authorList>
    </citation>
    <scope>NUCLEOTIDE SEQUENCE [LARGE SCALE GENOMIC DNA]</scope>
    <source>
        <strain evidence="3 5">NCTC12388</strain>
    </source>
</reference>
<dbReference type="EMBL" id="UGOB01000001">
    <property type="protein sequence ID" value="STX43484.1"/>
    <property type="molecule type" value="Genomic_DNA"/>
</dbReference>
<name>A0A378J6Q1_9GAMM</name>
<keyword evidence="4" id="KW-1185">Reference proteome</keyword>
<gene>
    <name evidence="2" type="ORF">Lgra_3124</name>
    <name evidence="3" type="ORF">NCTC12388_01089</name>
</gene>
<evidence type="ECO:0008006" key="6">
    <source>
        <dbReference type="Google" id="ProtNLM"/>
    </source>
</evidence>
<evidence type="ECO:0000313" key="3">
    <source>
        <dbReference type="EMBL" id="STX43484.1"/>
    </source>
</evidence>
<feature type="transmembrane region" description="Helical" evidence="1">
    <location>
        <begin position="85"/>
        <end position="110"/>
    </location>
</feature>
<keyword evidence="1" id="KW-0812">Transmembrane</keyword>
<feature type="transmembrane region" description="Helical" evidence="1">
    <location>
        <begin position="12"/>
        <end position="35"/>
    </location>
</feature>